<keyword evidence="2" id="KW-1185">Reference proteome</keyword>
<evidence type="ECO:0000313" key="2">
    <source>
        <dbReference type="Proteomes" id="UP000663879"/>
    </source>
</evidence>
<proteinExistence type="predicted"/>
<protein>
    <submittedName>
        <fullName evidence="1">Uncharacterized protein</fullName>
    </submittedName>
</protein>
<feature type="non-terminal residue" evidence="1">
    <location>
        <position position="1"/>
    </location>
</feature>
<dbReference type="Proteomes" id="UP000663879">
    <property type="component" value="Unassembled WGS sequence"/>
</dbReference>
<sequence length="165" mass="19223">LVDVDFNTTNFDINDETLVDNDENANNEEDNLSEDENSHDLIEELNSFDHEQEEFDTQLKDVESHFDFLSSYAAKNKNSINTCKFFIKKKARLRIENTTRWSSSFLILESFQKAILRDAFPRDKLCPVSLEIIETYLQILLPAFQMNLIMQKSKSTIAYILPTKT</sequence>
<organism evidence="1 2">
    <name type="scientific">Brachionus calyciflorus</name>
    <dbReference type="NCBI Taxonomy" id="104777"/>
    <lineage>
        <taxon>Eukaryota</taxon>
        <taxon>Metazoa</taxon>
        <taxon>Spiralia</taxon>
        <taxon>Gnathifera</taxon>
        <taxon>Rotifera</taxon>
        <taxon>Eurotatoria</taxon>
        <taxon>Monogononta</taxon>
        <taxon>Pseudotrocha</taxon>
        <taxon>Ploima</taxon>
        <taxon>Brachionidae</taxon>
        <taxon>Brachionus</taxon>
    </lineage>
</organism>
<accession>A0A814RD36</accession>
<gene>
    <name evidence="1" type="ORF">OXX778_LOCUS22528</name>
</gene>
<comment type="caution">
    <text evidence="1">The sequence shown here is derived from an EMBL/GenBank/DDBJ whole genome shotgun (WGS) entry which is preliminary data.</text>
</comment>
<reference evidence="1" key="1">
    <citation type="submission" date="2021-02" db="EMBL/GenBank/DDBJ databases">
        <authorList>
            <person name="Nowell W R."/>
        </authorList>
    </citation>
    <scope>NUCLEOTIDE SEQUENCE</scope>
    <source>
        <strain evidence="1">Ploen Becks lab</strain>
    </source>
</reference>
<name>A0A814RD36_9BILA</name>
<dbReference type="AlphaFoldDB" id="A0A814RD36"/>
<evidence type="ECO:0000313" key="1">
    <source>
        <dbReference type="EMBL" id="CAF1132277.1"/>
    </source>
</evidence>
<dbReference type="OrthoDB" id="10206356at2759"/>
<dbReference type="EMBL" id="CAJNOC010009729">
    <property type="protein sequence ID" value="CAF1132277.1"/>
    <property type="molecule type" value="Genomic_DNA"/>
</dbReference>